<keyword evidence="3" id="KW-1185">Reference proteome</keyword>
<organism evidence="2 3">
    <name type="scientific">Flavivirga aquimarina</name>
    <dbReference type="NCBI Taxonomy" id="2027862"/>
    <lineage>
        <taxon>Bacteria</taxon>
        <taxon>Pseudomonadati</taxon>
        <taxon>Bacteroidota</taxon>
        <taxon>Flavobacteriia</taxon>
        <taxon>Flavobacteriales</taxon>
        <taxon>Flavobacteriaceae</taxon>
        <taxon>Flavivirga</taxon>
    </lineage>
</organism>
<dbReference type="PANTHER" id="PTHR12147:SF26">
    <property type="entry name" value="PEPTIDASE M28 DOMAIN-CONTAINING PROTEIN"/>
    <property type="match status" value="1"/>
</dbReference>
<proteinExistence type="predicted"/>
<sequence length="305" mass="35278">MKIKYLIPFFLFYFLSINVNSQTYVKTTSLFCETSILRHLKSLSSDAFEGRRTGTKGALKTKKYIINQFYSLGILPLGKSYEQRFLFEEKRREYKTTNVLGLIKGTENPREYIVISAHYDHEGVKNGVVYNGADDNASGLSALFGFGEYFKNNPPKHSVILAAFDGEELGLQGSRYFVNNSIVPLEKIKMNINMDMISRSNKNELYVVGAQCSKKLKHIVEYYKYSEKIKLIAGHDGYDNLENWTYASDHTNFYKKGIPFLYFGVENHKDYHEPTDDYENIHPEFYVEAIKVIISVFDKIDDLHF</sequence>
<protein>
    <submittedName>
        <fullName evidence="2">M28 family peptidase</fullName>
    </submittedName>
</protein>
<dbReference type="RefSeq" id="WP_303279968.1">
    <property type="nucleotide sequence ID" value="NZ_JAUOEK010000184.1"/>
</dbReference>
<evidence type="ECO:0000313" key="3">
    <source>
        <dbReference type="Proteomes" id="UP001176883"/>
    </source>
</evidence>
<gene>
    <name evidence="2" type="ORF">Q4Q35_20720</name>
</gene>
<feature type="domain" description="Peptidase M28" evidence="1">
    <location>
        <begin position="98"/>
        <end position="294"/>
    </location>
</feature>
<dbReference type="Gene3D" id="3.40.630.10">
    <property type="entry name" value="Zn peptidases"/>
    <property type="match status" value="1"/>
</dbReference>
<reference evidence="2" key="1">
    <citation type="submission" date="2023-07" db="EMBL/GenBank/DDBJ databases">
        <title>Two novel species in the genus Flavivirga.</title>
        <authorList>
            <person name="Kwon K."/>
        </authorList>
    </citation>
    <scope>NUCLEOTIDE SEQUENCE</scope>
    <source>
        <strain evidence="2">KCTC 52353</strain>
    </source>
</reference>
<dbReference type="PANTHER" id="PTHR12147">
    <property type="entry name" value="METALLOPEPTIDASE M28 FAMILY MEMBER"/>
    <property type="match status" value="1"/>
</dbReference>
<name>A0ABT8WGF5_9FLAO</name>
<evidence type="ECO:0000313" key="2">
    <source>
        <dbReference type="EMBL" id="MDO5972229.1"/>
    </source>
</evidence>
<dbReference type="InterPro" id="IPR007484">
    <property type="entry name" value="Peptidase_M28"/>
</dbReference>
<dbReference type="InterPro" id="IPR045175">
    <property type="entry name" value="M28_fam"/>
</dbReference>
<dbReference type="Pfam" id="PF04389">
    <property type="entry name" value="Peptidase_M28"/>
    <property type="match status" value="1"/>
</dbReference>
<comment type="caution">
    <text evidence="2">The sequence shown here is derived from an EMBL/GenBank/DDBJ whole genome shotgun (WGS) entry which is preliminary data.</text>
</comment>
<dbReference type="Proteomes" id="UP001176883">
    <property type="component" value="Unassembled WGS sequence"/>
</dbReference>
<evidence type="ECO:0000259" key="1">
    <source>
        <dbReference type="Pfam" id="PF04389"/>
    </source>
</evidence>
<dbReference type="EMBL" id="JAUOEK010000184">
    <property type="protein sequence ID" value="MDO5972229.1"/>
    <property type="molecule type" value="Genomic_DNA"/>
</dbReference>
<dbReference type="SUPFAM" id="SSF53187">
    <property type="entry name" value="Zn-dependent exopeptidases"/>
    <property type="match status" value="1"/>
</dbReference>
<accession>A0ABT8WGF5</accession>